<evidence type="ECO:0000256" key="2">
    <source>
        <dbReference type="ARBA" id="ARBA00022475"/>
    </source>
</evidence>
<evidence type="ECO:0000256" key="4">
    <source>
        <dbReference type="ARBA" id="ARBA00022989"/>
    </source>
</evidence>
<evidence type="ECO:0000313" key="8">
    <source>
        <dbReference type="Proteomes" id="UP000053681"/>
    </source>
</evidence>
<comment type="caution">
    <text evidence="7">The sequence shown here is derived from an EMBL/GenBank/DDBJ whole genome shotgun (WGS) entry which is preliminary data.</text>
</comment>
<evidence type="ECO:0000256" key="3">
    <source>
        <dbReference type="ARBA" id="ARBA00022692"/>
    </source>
</evidence>
<comment type="subcellular location">
    <subcellularLocation>
        <location evidence="1">Cell membrane</location>
        <topology evidence="1">Multi-pass membrane protein</topology>
    </subcellularLocation>
</comment>
<protein>
    <recommendedName>
        <fullName evidence="9">C4-dicarboxylate anaerobic carrier</fullName>
    </recommendedName>
</protein>
<accession>A0A0V8JQW0</accession>
<evidence type="ECO:0000256" key="1">
    <source>
        <dbReference type="ARBA" id="ARBA00004651"/>
    </source>
</evidence>
<evidence type="ECO:0000313" key="7">
    <source>
        <dbReference type="EMBL" id="KSU89320.1"/>
    </source>
</evidence>
<dbReference type="GO" id="GO:0005886">
    <property type="term" value="C:plasma membrane"/>
    <property type="evidence" value="ECO:0007669"/>
    <property type="project" value="UniProtKB-SubCell"/>
</dbReference>
<evidence type="ECO:0000256" key="6">
    <source>
        <dbReference type="SAM" id="Phobius"/>
    </source>
</evidence>
<dbReference type="EMBL" id="LNQP01000007">
    <property type="protein sequence ID" value="KSU89320.1"/>
    <property type="molecule type" value="Genomic_DNA"/>
</dbReference>
<dbReference type="InterPro" id="IPR018385">
    <property type="entry name" value="C4_dicarb_anaerob_car-like"/>
</dbReference>
<keyword evidence="2" id="KW-1003">Cell membrane</keyword>
<dbReference type="Proteomes" id="UP000053681">
    <property type="component" value="Unassembled WGS sequence"/>
</dbReference>
<reference evidence="7 8" key="1">
    <citation type="submission" date="2015-11" db="EMBL/GenBank/DDBJ databases">
        <title>Bacillus caseinolyticus sp nov.</title>
        <authorList>
            <person name="Dastager S.G."/>
            <person name="Mawlankar R."/>
        </authorList>
    </citation>
    <scope>NUCLEOTIDE SEQUENCE [LARGE SCALE GENOMIC DNA]</scope>
    <source>
        <strain evidence="7 8">SGD-V-76</strain>
    </source>
</reference>
<dbReference type="AlphaFoldDB" id="A0A0V8JQW0"/>
<sequence length="129" mass="14176">MDVAASFKRTFIKRSKEKREFPHIYFMLAIIIGVMTIATYLVPAGAYDRVQGEDGREMIDPTSYAELESSPVSLLGMLKAVPQGMVEAAPVIFFTFVIGGVFVTLRSAGVIELGVGKIAKSFFLISRSY</sequence>
<evidence type="ECO:0000256" key="5">
    <source>
        <dbReference type="ARBA" id="ARBA00023136"/>
    </source>
</evidence>
<feature type="transmembrane region" description="Helical" evidence="6">
    <location>
        <begin position="91"/>
        <end position="115"/>
    </location>
</feature>
<feature type="transmembrane region" description="Helical" evidence="6">
    <location>
        <begin position="21"/>
        <end position="42"/>
    </location>
</feature>
<evidence type="ECO:0008006" key="9">
    <source>
        <dbReference type="Google" id="ProtNLM"/>
    </source>
</evidence>
<keyword evidence="3 6" id="KW-0812">Transmembrane</keyword>
<keyword evidence="4 6" id="KW-1133">Transmembrane helix</keyword>
<keyword evidence="5 6" id="KW-0472">Membrane</keyword>
<organism evidence="7 8">
    <name type="scientific">Priestia veravalensis</name>
    <dbReference type="NCBI Taxonomy" id="1414648"/>
    <lineage>
        <taxon>Bacteria</taxon>
        <taxon>Bacillati</taxon>
        <taxon>Bacillota</taxon>
        <taxon>Bacilli</taxon>
        <taxon>Bacillales</taxon>
        <taxon>Bacillaceae</taxon>
        <taxon>Priestia</taxon>
    </lineage>
</organism>
<name>A0A0V8JQW0_9BACI</name>
<gene>
    <name evidence="7" type="ORF">AS180_03260</name>
</gene>
<proteinExistence type="predicted"/>
<dbReference type="Pfam" id="PF03606">
    <property type="entry name" value="DcuC"/>
    <property type="match status" value="1"/>
</dbReference>
<keyword evidence="8" id="KW-1185">Reference proteome</keyword>